<comment type="subunit">
    <text evidence="10">Homodimer. Forms a membrane-associated complex with FtsX.</text>
</comment>
<protein>
    <submittedName>
        <fullName evidence="13">Methionine ABC transporter ATP-binding protein</fullName>
    </submittedName>
</protein>
<evidence type="ECO:0000256" key="7">
    <source>
        <dbReference type="ARBA" id="ARBA00022970"/>
    </source>
</evidence>
<keyword evidence="5 13" id="KW-0067">ATP-binding</keyword>
<keyword evidence="7" id="KW-0029">Amino-acid transport</keyword>
<dbReference type="InterPro" id="IPR017871">
    <property type="entry name" value="ABC_transporter-like_CS"/>
</dbReference>
<evidence type="ECO:0000313" key="14">
    <source>
        <dbReference type="Proteomes" id="UP000321798"/>
    </source>
</evidence>
<accession>A0A512PE81</accession>
<feature type="domain" description="ABC transporter" evidence="12">
    <location>
        <begin position="11"/>
        <end position="250"/>
    </location>
</feature>
<dbReference type="Pfam" id="PF09383">
    <property type="entry name" value="NIL"/>
    <property type="match status" value="1"/>
</dbReference>
<dbReference type="RefSeq" id="WP_223203610.1">
    <property type="nucleotide sequence ID" value="NZ_BAABBJ010000007.1"/>
</dbReference>
<evidence type="ECO:0000256" key="5">
    <source>
        <dbReference type="ARBA" id="ARBA00022840"/>
    </source>
</evidence>
<dbReference type="GO" id="GO:0006865">
    <property type="term" value="P:amino acid transport"/>
    <property type="evidence" value="ECO:0007669"/>
    <property type="project" value="UniProtKB-KW"/>
</dbReference>
<dbReference type="Proteomes" id="UP000321798">
    <property type="component" value="Unassembled WGS sequence"/>
</dbReference>
<evidence type="ECO:0000256" key="11">
    <source>
        <dbReference type="SAM" id="MobiDB-lite"/>
    </source>
</evidence>
<sequence length="374" mass="39177">MTAPTSVPPRIHVTDLRKVYGDGERAVVALDGVDLTVGPGEIHGVVGRSGAGKSTLIRCLTALERPTGGHVVVDGVDIAALPEKELRAARRRIGLVFQNVNLLDSRTILANVAYPLEVAGAGRAQRAARAQELLEIVGLGDRAHAYPAQLSGGQRQRVGIARALAAEPAVLLLDEPTSALDPATTRQILTLVRELRDRLGISVVIITHEMTVVREVCDTVTLLEHGKVAEHGPVGEVVARYGTRLARELIPVPDLPVGVERTLVEVAYTTDDVATPQVLRVVAGLGGGAEVAAGVIETIAGRRVGRLQLDVSAEQVEATLAALHAAGLHAVVTEPEAPADADQEPQPPAGGAPGRRPPAPDVADALRTTFDRGL</sequence>
<keyword evidence="4" id="KW-0547">Nucleotide-binding</keyword>
<organism evidence="13 14">
    <name type="scientific">Cellulomonas soli</name>
    <dbReference type="NCBI Taxonomy" id="931535"/>
    <lineage>
        <taxon>Bacteria</taxon>
        <taxon>Bacillati</taxon>
        <taxon>Actinomycetota</taxon>
        <taxon>Actinomycetes</taxon>
        <taxon>Micrococcales</taxon>
        <taxon>Cellulomonadaceae</taxon>
        <taxon>Cellulomonas</taxon>
    </lineage>
</organism>
<dbReference type="GO" id="GO:0005886">
    <property type="term" value="C:plasma membrane"/>
    <property type="evidence" value="ECO:0007669"/>
    <property type="project" value="UniProtKB-ARBA"/>
</dbReference>
<dbReference type="InterPro" id="IPR027417">
    <property type="entry name" value="P-loop_NTPase"/>
</dbReference>
<dbReference type="AlphaFoldDB" id="A0A512PE81"/>
<evidence type="ECO:0000256" key="4">
    <source>
        <dbReference type="ARBA" id="ARBA00022741"/>
    </source>
</evidence>
<keyword evidence="2" id="KW-0813">Transport</keyword>
<dbReference type="InterPro" id="IPR003593">
    <property type="entry name" value="AAA+_ATPase"/>
</dbReference>
<evidence type="ECO:0000256" key="10">
    <source>
        <dbReference type="ARBA" id="ARBA00063837"/>
    </source>
</evidence>
<evidence type="ECO:0000256" key="3">
    <source>
        <dbReference type="ARBA" id="ARBA00022475"/>
    </source>
</evidence>
<dbReference type="PROSITE" id="PS50893">
    <property type="entry name" value="ABC_TRANSPORTER_2"/>
    <property type="match status" value="1"/>
</dbReference>
<evidence type="ECO:0000259" key="12">
    <source>
        <dbReference type="PROSITE" id="PS50893"/>
    </source>
</evidence>
<keyword evidence="14" id="KW-1185">Reference proteome</keyword>
<dbReference type="FunFam" id="3.40.50.300:FF:000056">
    <property type="entry name" value="Cell division ATP-binding protein FtsE"/>
    <property type="match status" value="1"/>
</dbReference>
<dbReference type="InterPro" id="IPR003439">
    <property type="entry name" value="ABC_transporter-like_ATP-bd"/>
</dbReference>
<comment type="function">
    <text evidence="9">Part of the ABC transporter FtsEX involved in cellular division. Has ATPase activity.</text>
</comment>
<comment type="caution">
    <text evidence="13">The sequence shown here is derived from an EMBL/GenBank/DDBJ whole genome shotgun (WGS) entry which is preliminary data.</text>
</comment>
<evidence type="ECO:0000256" key="1">
    <source>
        <dbReference type="ARBA" id="ARBA00005417"/>
    </source>
</evidence>
<keyword evidence="3" id="KW-1003">Cell membrane</keyword>
<dbReference type="PANTHER" id="PTHR43166:SF30">
    <property type="entry name" value="METHIONINE IMPORT ATP-BINDING PROTEIN METN"/>
    <property type="match status" value="1"/>
</dbReference>
<evidence type="ECO:0000313" key="13">
    <source>
        <dbReference type="EMBL" id="GEP69517.1"/>
    </source>
</evidence>
<dbReference type="PANTHER" id="PTHR43166">
    <property type="entry name" value="AMINO ACID IMPORT ATP-BINDING PROTEIN"/>
    <property type="match status" value="1"/>
</dbReference>
<dbReference type="SUPFAM" id="SSF52540">
    <property type="entry name" value="P-loop containing nucleoside triphosphate hydrolases"/>
    <property type="match status" value="1"/>
</dbReference>
<keyword evidence="8" id="KW-0472">Membrane</keyword>
<dbReference type="Pfam" id="PF00005">
    <property type="entry name" value="ABC_tran"/>
    <property type="match status" value="1"/>
</dbReference>
<gene>
    <name evidence="13" type="ORF">CSO01_22320</name>
</gene>
<comment type="similarity">
    <text evidence="1">Belongs to the ABC transporter superfamily.</text>
</comment>
<dbReference type="GO" id="GO:0016887">
    <property type="term" value="F:ATP hydrolysis activity"/>
    <property type="evidence" value="ECO:0007669"/>
    <property type="project" value="InterPro"/>
</dbReference>
<proteinExistence type="inferred from homology"/>
<feature type="compositionally biased region" description="Pro residues" evidence="11">
    <location>
        <begin position="345"/>
        <end position="360"/>
    </location>
</feature>
<evidence type="ECO:0000256" key="2">
    <source>
        <dbReference type="ARBA" id="ARBA00022448"/>
    </source>
</evidence>
<dbReference type="Gene3D" id="3.40.50.300">
    <property type="entry name" value="P-loop containing nucleotide triphosphate hydrolases"/>
    <property type="match status" value="1"/>
</dbReference>
<keyword evidence="6" id="KW-1278">Translocase</keyword>
<evidence type="ECO:0000256" key="8">
    <source>
        <dbReference type="ARBA" id="ARBA00023136"/>
    </source>
</evidence>
<evidence type="ECO:0000256" key="6">
    <source>
        <dbReference type="ARBA" id="ARBA00022967"/>
    </source>
</evidence>
<dbReference type="EMBL" id="BKAL01000007">
    <property type="protein sequence ID" value="GEP69517.1"/>
    <property type="molecule type" value="Genomic_DNA"/>
</dbReference>
<reference evidence="13 14" key="1">
    <citation type="submission" date="2019-07" db="EMBL/GenBank/DDBJ databases">
        <title>Whole genome shotgun sequence of Cellulomonas soli NBRC 109434.</title>
        <authorList>
            <person name="Hosoyama A."/>
            <person name="Uohara A."/>
            <person name="Ohji S."/>
            <person name="Ichikawa N."/>
        </authorList>
    </citation>
    <scope>NUCLEOTIDE SEQUENCE [LARGE SCALE GENOMIC DNA]</scope>
    <source>
        <strain evidence="13 14">NBRC 109434</strain>
    </source>
</reference>
<dbReference type="SMART" id="SM00382">
    <property type="entry name" value="AAA"/>
    <property type="match status" value="1"/>
</dbReference>
<dbReference type="InterPro" id="IPR018449">
    <property type="entry name" value="NIL_domain"/>
</dbReference>
<dbReference type="GO" id="GO:0005524">
    <property type="term" value="F:ATP binding"/>
    <property type="evidence" value="ECO:0007669"/>
    <property type="project" value="UniProtKB-KW"/>
</dbReference>
<dbReference type="PROSITE" id="PS00211">
    <property type="entry name" value="ABC_TRANSPORTER_1"/>
    <property type="match status" value="1"/>
</dbReference>
<name>A0A512PE81_9CELL</name>
<evidence type="ECO:0000256" key="9">
    <source>
        <dbReference type="ARBA" id="ARBA00054718"/>
    </source>
</evidence>
<dbReference type="InterPro" id="IPR050086">
    <property type="entry name" value="MetN_ABC_transporter-like"/>
</dbReference>
<feature type="region of interest" description="Disordered" evidence="11">
    <location>
        <begin position="334"/>
        <end position="374"/>
    </location>
</feature>